<dbReference type="AlphaFoldDB" id="A0A133XFA1"/>
<dbReference type="STRING" id="281362.AT959_16815"/>
<evidence type="ECO:0000313" key="2">
    <source>
        <dbReference type="EMBL" id="KXB29603.1"/>
    </source>
</evidence>
<feature type="signal peptide" evidence="1">
    <location>
        <begin position="1"/>
        <end position="29"/>
    </location>
</feature>
<name>A0A133XFA1_9RHOO</name>
<dbReference type="Proteomes" id="UP000070186">
    <property type="component" value="Unassembled WGS sequence"/>
</dbReference>
<organism evidence="2 3">
    <name type="scientific">Dechloromonas denitrificans</name>
    <dbReference type="NCBI Taxonomy" id="281362"/>
    <lineage>
        <taxon>Bacteria</taxon>
        <taxon>Pseudomonadati</taxon>
        <taxon>Pseudomonadota</taxon>
        <taxon>Betaproteobacteria</taxon>
        <taxon>Rhodocyclales</taxon>
        <taxon>Azonexaceae</taxon>
        <taxon>Dechloromonas</taxon>
    </lineage>
</organism>
<accession>A0A133XFA1</accession>
<keyword evidence="3" id="KW-1185">Reference proteome</keyword>
<keyword evidence="1" id="KW-0732">Signal</keyword>
<feature type="chain" id="PRO_5007459341" evidence="1">
    <location>
        <begin position="30"/>
        <end position="147"/>
    </location>
</feature>
<proteinExistence type="predicted"/>
<evidence type="ECO:0000256" key="1">
    <source>
        <dbReference type="SAM" id="SignalP"/>
    </source>
</evidence>
<dbReference type="EMBL" id="LODL01000035">
    <property type="protein sequence ID" value="KXB29603.1"/>
    <property type="molecule type" value="Genomic_DNA"/>
</dbReference>
<dbReference type="RefSeq" id="WP_066885546.1">
    <property type="nucleotide sequence ID" value="NZ_LODL01000035.1"/>
</dbReference>
<evidence type="ECO:0000313" key="3">
    <source>
        <dbReference type="Proteomes" id="UP000070186"/>
    </source>
</evidence>
<sequence length="147" mass="15417">MSGAFSRRNRAAAAALVFALFGQSTAAIAESGLPELGEAAQSVLTPQDERRLGEQSMEQIGAGGGYFDDPEVRRALVAGAAPGVPGGNAGGAMSVFPVASSARQIIAIQRLSVAFLDAQLKQDPIAREWLARDAGRWLEPVGELRRK</sequence>
<reference evidence="2 3" key="1">
    <citation type="submission" date="2015-12" db="EMBL/GenBank/DDBJ databases">
        <title>Nitrous oxide reduction kinetics distinguish bacteria harboring typical versus atypical NosZ.</title>
        <authorList>
            <person name="Yoon S."/>
            <person name="Nissen S."/>
            <person name="Park D."/>
            <person name="Sanford R.A."/>
            <person name="Loeffler F.E."/>
        </authorList>
    </citation>
    <scope>NUCLEOTIDE SEQUENCE [LARGE SCALE GENOMIC DNA]</scope>
    <source>
        <strain evidence="2 3">ATCC BAA-841</strain>
    </source>
</reference>
<gene>
    <name evidence="2" type="ORF">AT959_16815</name>
</gene>
<comment type="caution">
    <text evidence="2">The sequence shown here is derived from an EMBL/GenBank/DDBJ whole genome shotgun (WGS) entry which is preliminary data.</text>
</comment>
<protein>
    <submittedName>
        <fullName evidence="2">Uncharacterized protein</fullName>
    </submittedName>
</protein>